<proteinExistence type="predicted"/>
<gene>
    <name evidence="1" type="ORF">LSALG_LOCUS6788</name>
</gene>
<evidence type="ECO:0000313" key="2">
    <source>
        <dbReference type="Proteomes" id="UP001177003"/>
    </source>
</evidence>
<protein>
    <submittedName>
        <fullName evidence="1">Uncharacterized protein</fullName>
    </submittedName>
</protein>
<dbReference type="EMBL" id="OX465086">
    <property type="protein sequence ID" value="CAI9266219.1"/>
    <property type="molecule type" value="Genomic_DNA"/>
</dbReference>
<organism evidence="1 2">
    <name type="scientific">Lactuca saligna</name>
    <name type="common">Willowleaf lettuce</name>
    <dbReference type="NCBI Taxonomy" id="75948"/>
    <lineage>
        <taxon>Eukaryota</taxon>
        <taxon>Viridiplantae</taxon>
        <taxon>Streptophyta</taxon>
        <taxon>Embryophyta</taxon>
        <taxon>Tracheophyta</taxon>
        <taxon>Spermatophyta</taxon>
        <taxon>Magnoliopsida</taxon>
        <taxon>eudicotyledons</taxon>
        <taxon>Gunneridae</taxon>
        <taxon>Pentapetalae</taxon>
        <taxon>asterids</taxon>
        <taxon>campanulids</taxon>
        <taxon>Asterales</taxon>
        <taxon>Asteraceae</taxon>
        <taxon>Cichorioideae</taxon>
        <taxon>Cichorieae</taxon>
        <taxon>Lactucinae</taxon>
        <taxon>Lactuca</taxon>
    </lineage>
</organism>
<sequence>MLDDVVSLELYKRGVAAPEKRVFMGWPDSRRRREGKKERRRVGEGNFDGCDGTGKRCIVLEAVEMLGNNVYAKTRSFTNPSNALYALWKKQESIESLSFKICKTRDLSNHILTMEKRGNMVPRSPSHTPRSSDKAVRDIRPEVQMNGKHDREKGVNVQVIVRCSSAASPLRSISVNSERGAKKMAGGDEGFSVVLEVIPSMLKFFMTPSTYYTWENKIRIISHMMEKLQTLLDSVSIKHF</sequence>
<keyword evidence="2" id="KW-1185">Reference proteome</keyword>
<evidence type="ECO:0000313" key="1">
    <source>
        <dbReference type="EMBL" id="CAI9266219.1"/>
    </source>
</evidence>
<dbReference type="Proteomes" id="UP001177003">
    <property type="component" value="Chromosome 0"/>
</dbReference>
<accession>A0AA35Y3W5</accession>
<dbReference type="AlphaFoldDB" id="A0AA35Y3W5"/>
<reference evidence="1" key="1">
    <citation type="submission" date="2023-04" db="EMBL/GenBank/DDBJ databases">
        <authorList>
            <person name="Vijverberg K."/>
            <person name="Xiong W."/>
            <person name="Schranz E."/>
        </authorList>
    </citation>
    <scope>NUCLEOTIDE SEQUENCE</scope>
</reference>
<name>A0AA35Y3W5_LACSI</name>